<dbReference type="AlphaFoldDB" id="A0A183UWG2"/>
<dbReference type="WBParaSite" id="TCNE_0001283201-mRNA-1">
    <property type="protein sequence ID" value="TCNE_0001283201-mRNA-1"/>
    <property type="gene ID" value="TCNE_0001283201"/>
</dbReference>
<dbReference type="Pfam" id="PF00227">
    <property type="entry name" value="Proteasome"/>
    <property type="match status" value="1"/>
</dbReference>
<dbReference type="InterPro" id="IPR001353">
    <property type="entry name" value="Proteasome_sua/b"/>
</dbReference>
<sequence>MAGGVHFLLGICTKDYVILAADRSCFAYGAIMVTDDGDVAQFGDWSKRNIQLYKLRYGYEMSPRSCHHWIRRSIAESLRSEDYYIVDTLIGGYDEFEKKAFLGSVDYLGNGLADQPYLFRGFSGRFYMSEAEGLSALKKCLAEAKRRFVANLPNFQVMVIDKNGFRQLDDVKV</sequence>
<reference evidence="1 2" key="2">
    <citation type="submission" date="2018-11" db="EMBL/GenBank/DDBJ databases">
        <authorList>
            <consortium name="Pathogen Informatics"/>
        </authorList>
    </citation>
    <scope>NUCLEOTIDE SEQUENCE [LARGE SCALE GENOMIC DNA]</scope>
</reference>
<reference evidence="3" key="1">
    <citation type="submission" date="2016-06" db="UniProtKB">
        <authorList>
            <consortium name="WormBaseParasite"/>
        </authorList>
    </citation>
    <scope>IDENTIFICATION</scope>
</reference>
<evidence type="ECO:0000313" key="1">
    <source>
        <dbReference type="EMBL" id="VDM44153.1"/>
    </source>
</evidence>
<proteinExistence type="predicted"/>
<protein>
    <submittedName>
        <fullName evidence="3">Proteasome subunit beta</fullName>
    </submittedName>
</protein>
<organism evidence="2 3">
    <name type="scientific">Toxocara canis</name>
    <name type="common">Canine roundworm</name>
    <dbReference type="NCBI Taxonomy" id="6265"/>
    <lineage>
        <taxon>Eukaryota</taxon>
        <taxon>Metazoa</taxon>
        <taxon>Ecdysozoa</taxon>
        <taxon>Nematoda</taxon>
        <taxon>Chromadorea</taxon>
        <taxon>Rhabditida</taxon>
        <taxon>Spirurina</taxon>
        <taxon>Ascaridomorpha</taxon>
        <taxon>Ascaridoidea</taxon>
        <taxon>Toxocaridae</taxon>
        <taxon>Toxocara</taxon>
    </lineage>
</organism>
<evidence type="ECO:0000313" key="3">
    <source>
        <dbReference type="WBParaSite" id="TCNE_0001283201-mRNA-1"/>
    </source>
</evidence>
<gene>
    <name evidence="1" type="ORF">TCNE_LOCUS12832</name>
</gene>
<evidence type="ECO:0000313" key="2">
    <source>
        <dbReference type="Proteomes" id="UP000050794"/>
    </source>
</evidence>
<keyword evidence="2" id="KW-1185">Reference proteome</keyword>
<dbReference type="GO" id="GO:0005839">
    <property type="term" value="C:proteasome core complex"/>
    <property type="evidence" value="ECO:0007669"/>
    <property type="project" value="InterPro"/>
</dbReference>
<dbReference type="InterPro" id="IPR029055">
    <property type="entry name" value="Ntn_hydrolases_N"/>
</dbReference>
<accession>A0A183UWG2</accession>
<dbReference type="EMBL" id="UYWY01021447">
    <property type="protein sequence ID" value="VDM44153.1"/>
    <property type="molecule type" value="Genomic_DNA"/>
</dbReference>
<dbReference type="Proteomes" id="UP000050794">
    <property type="component" value="Unassembled WGS sequence"/>
</dbReference>
<name>A0A183UWG2_TOXCA</name>
<dbReference type="GO" id="GO:0051603">
    <property type="term" value="P:proteolysis involved in protein catabolic process"/>
    <property type="evidence" value="ECO:0007669"/>
    <property type="project" value="InterPro"/>
</dbReference>
<dbReference type="Gene3D" id="3.60.20.10">
    <property type="entry name" value="Glutamine Phosphoribosylpyrophosphate, subunit 1, domain 1"/>
    <property type="match status" value="1"/>
</dbReference>
<dbReference type="SUPFAM" id="SSF56235">
    <property type="entry name" value="N-terminal nucleophile aminohydrolases (Ntn hydrolases)"/>
    <property type="match status" value="1"/>
</dbReference>